<evidence type="ECO:0000313" key="2">
    <source>
        <dbReference type="Proteomes" id="UP000184267"/>
    </source>
</evidence>
<accession>A0A1M2W6Y3</accession>
<dbReference type="EMBL" id="MNAD01000147">
    <property type="protein sequence ID" value="OJT15599.1"/>
    <property type="molecule type" value="Genomic_DNA"/>
</dbReference>
<comment type="caution">
    <text evidence="1">The sequence shown here is derived from an EMBL/GenBank/DDBJ whole genome shotgun (WGS) entry which is preliminary data.</text>
</comment>
<evidence type="ECO:0000313" key="1">
    <source>
        <dbReference type="EMBL" id="OJT15599.1"/>
    </source>
</evidence>
<keyword evidence="2" id="KW-1185">Reference proteome</keyword>
<dbReference type="Proteomes" id="UP000184267">
    <property type="component" value="Unassembled WGS sequence"/>
</dbReference>
<sequence length="256" mass="28720">MDRLDCLTPNSIALVKPLPCQAFLSSFTRLEVTAAGDDLHLIADGPHSGLWIQALCHDRWDEWLARLCTMFPLSSVTTLLASAVDRRIIPSLLRQLPRLITVAVHIRAGPLDEYEDAPTPSHELASSLYAALGDIELPHLEVLALGARAAHPDKLSPADLISMVAARSRRGTPLQRLDIDLINFRPDIHAQRPMAPDVDLFRAAFAPAAEHVGALQLFKNADVCHFELREMWAMPEAERYWNIPEDSIPFYRLYWH</sequence>
<dbReference type="OMA" id="ERYWNIP"/>
<protein>
    <submittedName>
        <fullName evidence="1">Uncharacterized protein</fullName>
    </submittedName>
</protein>
<proteinExistence type="predicted"/>
<dbReference type="AlphaFoldDB" id="A0A1M2W6Y3"/>
<name>A0A1M2W6Y3_TRAPU</name>
<organism evidence="1 2">
    <name type="scientific">Trametes pubescens</name>
    <name type="common">White-rot fungus</name>
    <dbReference type="NCBI Taxonomy" id="154538"/>
    <lineage>
        <taxon>Eukaryota</taxon>
        <taxon>Fungi</taxon>
        <taxon>Dikarya</taxon>
        <taxon>Basidiomycota</taxon>
        <taxon>Agaricomycotina</taxon>
        <taxon>Agaricomycetes</taxon>
        <taxon>Polyporales</taxon>
        <taxon>Polyporaceae</taxon>
        <taxon>Trametes</taxon>
    </lineage>
</organism>
<reference evidence="1 2" key="1">
    <citation type="submission" date="2016-10" db="EMBL/GenBank/DDBJ databases">
        <title>Genome sequence of the basidiomycete white-rot fungus Trametes pubescens.</title>
        <authorList>
            <person name="Makela M.R."/>
            <person name="Granchi Z."/>
            <person name="Peng M."/>
            <person name="De Vries R.P."/>
            <person name="Grigoriev I."/>
            <person name="Riley R."/>
            <person name="Hilden K."/>
        </authorList>
    </citation>
    <scope>NUCLEOTIDE SEQUENCE [LARGE SCALE GENOMIC DNA]</scope>
    <source>
        <strain evidence="1 2">FBCC735</strain>
    </source>
</reference>
<gene>
    <name evidence="1" type="ORF">TRAPUB_5927</name>
</gene>
<dbReference type="OrthoDB" id="2754196at2759"/>